<protein>
    <submittedName>
        <fullName evidence="2">Uncharacterized protein</fullName>
    </submittedName>
</protein>
<dbReference type="AlphaFoldDB" id="A0A8J8NZ77"/>
<name>A0A8J8NZ77_HALGN</name>
<accession>A0A8J8NZ77</accession>
<proteinExistence type="predicted"/>
<keyword evidence="1" id="KW-1133">Transmembrane helix</keyword>
<evidence type="ECO:0000256" key="1">
    <source>
        <dbReference type="SAM" id="Phobius"/>
    </source>
</evidence>
<keyword evidence="3" id="KW-1185">Reference proteome</keyword>
<organism evidence="2 3">
    <name type="scientific">Halteria grandinella</name>
    <dbReference type="NCBI Taxonomy" id="5974"/>
    <lineage>
        <taxon>Eukaryota</taxon>
        <taxon>Sar</taxon>
        <taxon>Alveolata</taxon>
        <taxon>Ciliophora</taxon>
        <taxon>Intramacronucleata</taxon>
        <taxon>Spirotrichea</taxon>
        <taxon>Stichotrichia</taxon>
        <taxon>Sporadotrichida</taxon>
        <taxon>Halteriidae</taxon>
        <taxon>Halteria</taxon>
    </lineage>
</organism>
<feature type="transmembrane region" description="Helical" evidence="1">
    <location>
        <begin position="145"/>
        <end position="167"/>
    </location>
</feature>
<dbReference type="EMBL" id="RRYP01004233">
    <property type="protein sequence ID" value="TNV83040.1"/>
    <property type="molecule type" value="Genomic_DNA"/>
</dbReference>
<dbReference type="Proteomes" id="UP000785679">
    <property type="component" value="Unassembled WGS sequence"/>
</dbReference>
<evidence type="ECO:0000313" key="2">
    <source>
        <dbReference type="EMBL" id="TNV83040.1"/>
    </source>
</evidence>
<keyword evidence="1" id="KW-0812">Transmembrane</keyword>
<keyword evidence="1" id="KW-0472">Membrane</keyword>
<comment type="caution">
    <text evidence="2">The sequence shown here is derived from an EMBL/GenBank/DDBJ whole genome shotgun (WGS) entry which is preliminary data.</text>
</comment>
<sequence>MILQYNLQTKMGRRQIEVKHPPARNKSWFLTNKAHFLPGHSYIDSDSITVLSEDDNQLRYKNYISQQVQRNEVFVTNDQAKIIQTGYLPSSNEQLIQQAEARQRKKVANLAFTLPYYFEKDYASERQKPNLMPLIAAQSGKGQPIAGLLILLIIAVILFFAGSVLALTSSDGVLFKDLSKKEIDLQLLTGKQQS</sequence>
<gene>
    <name evidence="2" type="ORF">FGO68_gene17361</name>
</gene>
<reference evidence="2" key="1">
    <citation type="submission" date="2019-06" db="EMBL/GenBank/DDBJ databases">
        <authorList>
            <person name="Zheng W."/>
        </authorList>
    </citation>
    <scope>NUCLEOTIDE SEQUENCE</scope>
    <source>
        <strain evidence="2">QDHG01</strain>
    </source>
</reference>
<evidence type="ECO:0000313" key="3">
    <source>
        <dbReference type="Proteomes" id="UP000785679"/>
    </source>
</evidence>